<dbReference type="EMBL" id="CP036291">
    <property type="protein sequence ID" value="QDU88736.1"/>
    <property type="molecule type" value="Genomic_DNA"/>
</dbReference>
<dbReference type="OrthoDB" id="258964at2"/>
<evidence type="ECO:0000256" key="1">
    <source>
        <dbReference type="SAM" id="MobiDB-lite"/>
    </source>
</evidence>
<dbReference type="AlphaFoldDB" id="A0A518DBB9"/>
<evidence type="ECO:0000313" key="4">
    <source>
        <dbReference type="Proteomes" id="UP000317429"/>
    </source>
</evidence>
<accession>A0A518DBB9</accession>
<feature type="compositionally biased region" description="Low complexity" evidence="1">
    <location>
        <begin position="379"/>
        <end position="392"/>
    </location>
</feature>
<feature type="region of interest" description="Disordered" evidence="1">
    <location>
        <begin position="141"/>
        <end position="222"/>
    </location>
</feature>
<evidence type="ECO:0008006" key="5">
    <source>
        <dbReference type="Google" id="ProtNLM"/>
    </source>
</evidence>
<dbReference type="KEGG" id="pnd:Pla175_21180"/>
<sequence length="457" mass="49343" precursor="true">MIRTICVLLACSIGLIVAAQDNRSLTVDQADLAARFAELESVAIRLAQQLEADDPARAQLLRATIEQSRGEGVTVRMQSLADLLRRGRFSDAAIGQAKIADALAQLLDELMADPQEAIAALQAEELRQALEQIDRLSARQQALRGASADEQSEAPQKAMAEEAERLASELGSKDGPTQGKPAPAGSAGPMSKAADAVKRAAESMRRAAEQMKQEDPSGVPKEQIAAERSLEEAREELDTRLRQLRKEERYRMLKQMSERFETMRAEQQSVLAATIEGAVLPADSRSLQAAGRALAKREQALANAAEAAMRVLREADAATAFLEATIQVAADMRAAELRLESAELGQRTQTIESAILLALEDAKECLEEAAEQARESSDGAEGPSPSAGGEPPLLAKIAELRMIRTLQKRVLSRTEAVQASIDSDPRRTPSAAEELQDLAGRQRRLVAALEDLMKDGT</sequence>
<evidence type="ECO:0000256" key="2">
    <source>
        <dbReference type="SAM" id="SignalP"/>
    </source>
</evidence>
<feature type="signal peptide" evidence="2">
    <location>
        <begin position="1"/>
        <end position="19"/>
    </location>
</feature>
<keyword evidence="2" id="KW-0732">Signal</keyword>
<dbReference type="RefSeq" id="WP_145283957.1">
    <property type="nucleotide sequence ID" value="NZ_CP036291.1"/>
</dbReference>
<evidence type="ECO:0000313" key="3">
    <source>
        <dbReference type="EMBL" id="QDU88736.1"/>
    </source>
</evidence>
<feature type="compositionally biased region" description="Basic and acidic residues" evidence="1">
    <location>
        <begin position="195"/>
        <end position="215"/>
    </location>
</feature>
<proteinExistence type="predicted"/>
<protein>
    <recommendedName>
        <fullName evidence="5">Chromosome partition protein Smc</fullName>
    </recommendedName>
</protein>
<feature type="region of interest" description="Disordered" evidence="1">
    <location>
        <begin position="367"/>
        <end position="392"/>
    </location>
</feature>
<dbReference type="Proteomes" id="UP000317429">
    <property type="component" value="Chromosome"/>
</dbReference>
<organism evidence="3 4">
    <name type="scientific">Pirellulimonas nuda</name>
    <dbReference type="NCBI Taxonomy" id="2528009"/>
    <lineage>
        <taxon>Bacteria</taxon>
        <taxon>Pseudomonadati</taxon>
        <taxon>Planctomycetota</taxon>
        <taxon>Planctomycetia</taxon>
        <taxon>Pirellulales</taxon>
        <taxon>Lacipirellulaceae</taxon>
        <taxon>Pirellulimonas</taxon>
    </lineage>
</organism>
<feature type="chain" id="PRO_5021830625" description="Chromosome partition protein Smc" evidence="2">
    <location>
        <begin position="20"/>
        <end position="457"/>
    </location>
</feature>
<gene>
    <name evidence="3" type="ORF">Pla175_21180</name>
</gene>
<feature type="region of interest" description="Disordered" evidence="1">
    <location>
        <begin position="414"/>
        <end position="439"/>
    </location>
</feature>
<keyword evidence="4" id="KW-1185">Reference proteome</keyword>
<reference evidence="3 4" key="1">
    <citation type="submission" date="2019-02" db="EMBL/GenBank/DDBJ databases">
        <title>Deep-cultivation of Planctomycetes and their phenomic and genomic characterization uncovers novel biology.</title>
        <authorList>
            <person name="Wiegand S."/>
            <person name="Jogler M."/>
            <person name="Boedeker C."/>
            <person name="Pinto D."/>
            <person name="Vollmers J."/>
            <person name="Rivas-Marin E."/>
            <person name="Kohn T."/>
            <person name="Peeters S.H."/>
            <person name="Heuer A."/>
            <person name="Rast P."/>
            <person name="Oberbeckmann S."/>
            <person name="Bunk B."/>
            <person name="Jeske O."/>
            <person name="Meyerdierks A."/>
            <person name="Storesund J.E."/>
            <person name="Kallscheuer N."/>
            <person name="Luecker S."/>
            <person name="Lage O.M."/>
            <person name="Pohl T."/>
            <person name="Merkel B.J."/>
            <person name="Hornburger P."/>
            <person name="Mueller R.-W."/>
            <person name="Bruemmer F."/>
            <person name="Labrenz M."/>
            <person name="Spormann A.M."/>
            <person name="Op den Camp H."/>
            <person name="Overmann J."/>
            <person name="Amann R."/>
            <person name="Jetten M.S.M."/>
            <person name="Mascher T."/>
            <person name="Medema M.H."/>
            <person name="Devos D.P."/>
            <person name="Kaster A.-K."/>
            <person name="Ovreas L."/>
            <person name="Rohde M."/>
            <person name="Galperin M.Y."/>
            <person name="Jogler C."/>
        </authorList>
    </citation>
    <scope>NUCLEOTIDE SEQUENCE [LARGE SCALE GENOMIC DNA]</scope>
    <source>
        <strain evidence="3 4">Pla175</strain>
    </source>
</reference>
<name>A0A518DBB9_9BACT</name>
<feature type="compositionally biased region" description="Basic and acidic residues" evidence="1">
    <location>
        <begin position="367"/>
        <end position="377"/>
    </location>
</feature>